<sequence length="156" mass="17647">MDPTAPEKHRTGIARLLCSICGHDFGAGVTTQQGLVQAAQQLAIHIAKCNGRVHRIQEMEELQQYHEQQVCDLQRQGQRLKAMQGRIRPHSRPSDERPPSYRSQPPASTNMHKRYDHPQPDSRHLQHSTRALSPSPSARAQVPEPRYPSQAFPLLV</sequence>
<name>A0A7S4CN11_9EUGL</name>
<protein>
    <submittedName>
        <fullName evidence="2">Uncharacterized protein</fullName>
    </submittedName>
</protein>
<organism evidence="2">
    <name type="scientific">Eutreptiella gymnastica</name>
    <dbReference type="NCBI Taxonomy" id="73025"/>
    <lineage>
        <taxon>Eukaryota</taxon>
        <taxon>Discoba</taxon>
        <taxon>Euglenozoa</taxon>
        <taxon>Euglenida</taxon>
        <taxon>Spirocuta</taxon>
        <taxon>Euglenophyceae</taxon>
        <taxon>Eutreptiales</taxon>
        <taxon>Eutreptiaceae</taxon>
        <taxon>Eutreptiella</taxon>
    </lineage>
</organism>
<reference evidence="2" key="1">
    <citation type="submission" date="2021-01" db="EMBL/GenBank/DDBJ databases">
        <authorList>
            <person name="Corre E."/>
            <person name="Pelletier E."/>
            <person name="Niang G."/>
            <person name="Scheremetjew M."/>
            <person name="Finn R."/>
            <person name="Kale V."/>
            <person name="Holt S."/>
            <person name="Cochrane G."/>
            <person name="Meng A."/>
            <person name="Brown T."/>
            <person name="Cohen L."/>
        </authorList>
    </citation>
    <scope>NUCLEOTIDE SEQUENCE</scope>
    <source>
        <strain evidence="2">CCMP1594</strain>
    </source>
</reference>
<dbReference type="AlphaFoldDB" id="A0A7S4CN11"/>
<feature type="compositionally biased region" description="Polar residues" evidence="1">
    <location>
        <begin position="128"/>
        <end position="138"/>
    </location>
</feature>
<evidence type="ECO:0000313" key="2">
    <source>
        <dbReference type="EMBL" id="CAE0800613.1"/>
    </source>
</evidence>
<dbReference type="EMBL" id="HBJA01034826">
    <property type="protein sequence ID" value="CAE0800613.1"/>
    <property type="molecule type" value="Transcribed_RNA"/>
</dbReference>
<proteinExistence type="predicted"/>
<feature type="region of interest" description="Disordered" evidence="1">
    <location>
        <begin position="76"/>
        <end position="156"/>
    </location>
</feature>
<gene>
    <name evidence="2" type="ORF">EGYM00163_LOCUS11734</name>
</gene>
<evidence type="ECO:0000256" key="1">
    <source>
        <dbReference type="SAM" id="MobiDB-lite"/>
    </source>
</evidence>
<feature type="compositionally biased region" description="Polar residues" evidence="1">
    <location>
        <begin position="101"/>
        <end position="110"/>
    </location>
</feature>
<accession>A0A7S4CN11</accession>